<feature type="transmembrane region" description="Helical" evidence="9">
    <location>
        <begin position="149"/>
        <end position="168"/>
    </location>
</feature>
<keyword evidence="6 9" id="KW-0029">Amino-acid transport</keyword>
<protein>
    <recommendedName>
        <fullName evidence="9">Branched-chain amino acid transport system carrier protein</fullName>
    </recommendedName>
</protein>
<accession>A0ABW9MXC3</accession>
<gene>
    <name evidence="10" type="primary">brnQ</name>
    <name evidence="10" type="ORF">ACCQ40_06545</name>
</gene>
<feature type="transmembrane region" description="Helical" evidence="9">
    <location>
        <begin position="119"/>
        <end position="137"/>
    </location>
</feature>
<comment type="function">
    <text evidence="9">Component of the transport system for branched-chain amino acids.</text>
</comment>
<evidence type="ECO:0000256" key="5">
    <source>
        <dbReference type="ARBA" id="ARBA00022692"/>
    </source>
</evidence>
<evidence type="ECO:0000256" key="7">
    <source>
        <dbReference type="ARBA" id="ARBA00022989"/>
    </source>
</evidence>
<feature type="transmembrane region" description="Helical" evidence="9">
    <location>
        <begin position="42"/>
        <end position="66"/>
    </location>
</feature>
<feature type="transmembrane region" description="Helical" evidence="9">
    <location>
        <begin position="188"/>
        <end position="205"/>
    </location>
</feature>
<keyword evidence="8 9" id="KW-0472">Membrane</keyword>
<feature type="transmembrane region" description="Helical" evidence="9">
    <location>
        <begin position="78"/>
        <end position="99"/>
    </location>
</feature>
<evidence type="ECO:0000313" key="11">
    <source>
        <dbReference type="Proteomes" id="UP001638015"/>
    </source>
</evidence>
<feature type="transmembrane region" description="Helical" evidence="9">
    <location>
        <begin position="225"/>
        <end position="246"/>
    </location>
</feature>
<keyword evidence="7 9" id="KW-1133">Transmembrane helix</keyword>
<dbReference type="RefSeq" id="WP_410033112.1">
    <property type="nucleotide sequence ID" value="NZ_JBGMEH010000006.1"/>
</dbReference>
<evidence type="ECO:0000256" key="8">
    <source>
        <dbReference type="ARBA" id="ARBA00023136"/>
    </source>
</evidence>
<comment type="similarity">
    <text evidence="2 9">Belongs to the branched chain amino acid transporter family.</text>
</comment>
<dbReference type="NCBIfam" id="TIGR00796">
    <property type="entry name" value="livcs"/>
    <property type="match status" value="1"/>
</dbReference>
<keyword evidence="3 9" id="KW-0813">Transport</keyword>
<proteinExistence type="inferred from homology"/>
<feature type="transmembrane region" description="Helical" evidence="9">
    <location>
        <begin position="276"/>
        <end position="300"/>
    </location>
</feature>
<evidence type="ECO:0000256" key="3">
    <source>
        <dbReference type="ARBA" id="ARBA00022448"/>
    </source>
</evidence>
<evidence type="ECO:0000256" key="2">
    <source>
        <dbReference type="ARBA" id="ARBA00008540"/>
    </source>
</evidence>
<evidence type="ECO:0000256" key="6">
    <source>
        <dbReference type="ARBA" id="ARBA00022970"/>
    </source>
</evidence>
<dbReference type="PANTHER" id="PTHR30588">
    <property type="entry name" value="BRANCHED-CHAIN AMINO ACID TRANSPORT SYSTEM 2 CARRIER PROTEIN"/>
    <property type="match status" value="1"/>
</dbReference>
<comment type="subcellular location">
    <subcellularLocation>
        <location evidence="1 9">Cell membrane</location>
        <topology evidence="1 9">Multi-pass membrane protein</topology>
    </subcellularLocation>
</comment>
<evidence type="ECO:0000256" key="1">
    <source>
        <dbReference type="ARBA" id="ARBA00004651"/>
    </source>
</evidence>
<feature type="transmembrane region" description="Helical" evidence="9">
    <location>
        <begin position="365"/>
        <end position="385"/>
    </location>
</feature>
<evidence type="ECO:0000313" key="10">
    <source>
        <dbReference type="EMBL" id="MFO3716445.1"/>
    </source>
</evidence>
<organism evidence="10 11">
    <name type="scientific">Anaerococcus cruorum</name>
    <dbReference type="NCBI Taxonomy" id="3115617"/>
    <lineage>
        <taxon>Bacteria</taxon>
        <taxon>Bacillati</taxon>
        <taxon>Bacillota</taxon>
        <taxon>Tissierellia</taxon>
        <taxon>Tissierellales</taxon>
        <taxon>Peptoniphilaceae</taxon>
        <taxon>Anaerococcus</taxon>
    </lineage>
</organism>
<feature type="transmembrane region" description="Helical" evidence="9">
    <location>
        <begin position="312"/>
        <end position="329"/>
    </location>
</feature>
<dbReference type="Proteomes" id="UP001638015">
    <property type="component" value="Unassembled WGS sequence"/>
</dbReference>
<dbReference type="PANTHER" id="PTHR30588:SF0">
    <property type="entry name" value="BRANCHED-CHAIN AMINO ACID PERMEASE BRNQ"/>
    <property type="match status" value="1"/>
</dbReference>
<dbReference type="InterPro" id="IPR004685">
    <property type="entry name" value="Brnchd-chn_aa_trnsp_Livcs"/>
</dbReference>
<dbReference type="EMBL" id="JBGMEH010000006">
    <property type="protein sequence ID" value="MFO3716445.1"/>
    <property type="molecule type" value="Genomic_DNA"/>
</dbReference>
<dbReference type="Pfam" id="PF05525">
    <property type="entry name" value="Branch_AA_trans"/>
    <property type="match status" value="1"/>
</dbReference>
<sequence>MNKKKSDTKQILISGLALFAIFFGAGSLIFPPFLGLNAGDGWFLASLGFNLSDSFLILLGTLAISLKSANLTAFASKVNKNFGTIISLISITLVGPLLSIPRTGATTFEVGMIPFYPNFNKVIFSFLFFTIVYILTINGSKVIDRVGKYLTPALLLILAVLIIKAIRYPNVNLESLPGNKFSLGFIEGYQTMDSLGPIFLTSMVLKDLENKGFKENEDLIKATIYSCLIAVLGLVIVYTGLTYIGAKSIAFASYDMTRTDLFISIAENILGRDVQIILSLIVGFACLSTAVGLLLAFATIFSESLPRFSYKFYVRLGVVISFILSILGVEKIMEISIPILLFVYPIVISLYILNLIDRGNIDSLVYKITIIGVGLTSFADSITALGFDNNLYVNAISKLPLAESGFAFVFMFILCLILGLIFTKNKKGID</sequence>
<feature type="transmembrane region" description="Helical" evidence="9">
    <location>
        <begin position="12"/>
        <end position="30"/>
    </location>
</feature>
<evidence type="ECO:0000256" key="9">
    <source>
        <dbReference type="RuleBase" id="RU362122"/>
    </source>
</evidence>
<keyword evidence="5 9" id="KW-0812">Transmembrane</keyword>
<keyword evidence="11" id="KW-1185">Reference proteome</keyword>
<comment type="caution">
    <text evidence="10">The sequence shown here is derived from an EMBL/GenBank/DDBJ whole genome shotgun (WGS) entry which is preliminary data.</text>
</comment>
<evidence type="ECO:0000256" key="4">
    <source>
        <dbReference type="ARBA" id="ARBA00022475"/>
    </source>
</evidence>
<reference evidence="10 11" key="1">
    <citation type="journal article" date="2025" name="Anaerobe">
        <title>Description of Anaerococcus kampingiae sp. nov., Anaerococcus groningensis sp. nov., Anaerococcus martiniensis sp. nov., and Anaerococcus cruorum sp. nov., isolated from human clinical specimens.</title>
        <authorList>
            <person name="Boiten K.E."/>
            <person name="Meijer J."/>
            <person name="van Wezel E.M."/>
            <person name="Veloo A.C.M."/>
        </authorList>
    </citation>
    <scope>NUCLEOTIDE SEQUENCE [LARGE SCALE GENOMIC DNA]</scope>
    <source>
        <strain evidence="10 11">ENR1039</strain>
    </source>
</reference>
<feature type="transmembrane region" description="Helical" evidence="9">
    <location>
        <begin position="335"/>
        <end position="353"/>
    </location>
</feature>
<name>A0ABW9MXC3_9FIRM</name>
<keyword evidence="4" id="KW-1003">Cell membrane</keyword>
<feature type="transmembrane region" description="Helical" evidence="9">
    <location>
        <begin position="405"/>
        <end position="423"/>
    </location>
</feature>